<dbReference type="Gene3D" id="1.10.10.10">
    <property type="entry name" value="Winged helix-like DNA-binding domain superfamily/Winged helix DNA-binding domain"/>
    <property type="match status" value="1"/>
</dbReference>
<dbReference type="InterPro" id="IPR036390">
    <property type="entry name" value="WH_DNA-bd_sf"/>
</dbReference>
<dbReference type="SMART" id="SM00346">
    <property type="entry name" value="HTH_ICLR"/>
    <property type="match status" value="1"/>
</dbReference>
<dbReference type="SUPFAM" id="SSF55781">
    <property type="entry name" value="GAF domain-like"/>
    <property type="match status" value="1"/>
</dbReference>
<dbReference type="InterPro" id="IPR050707">
    <property type="entry name" value="HTH_MetabolicPath_Reg"/>
</dbReference>
<gene>
    <name evidence="6" type="ORF">ACFQ34_17565</name>
</gene>
<sequence>MPAAEGMAGLAKGLAILEHFGQARPSLTISEAAELTGLSRAVARRCLLTLVEVGYLTHDGRYFAPTPRLLRLGDAYVESTALPQLAGPHLAAVRENVQESASLAVLQNDDALFIARSEARRIVNTGVRVGAAVPAYASATGHVLLAGLTEADLEVYLARCTPQPRTPKTPRTAAEIRDRVHRAREERAAFTDEELEYGLRSLAVPVLDSRNHVVAAMSVSATAARISMSRMRKDFLPILHEQADLLGRKL</sequence>
<evidence type="ECO:0000259" key="4">
    <source>
        <dbReference type="PROSITE" id="PS51077"/>
    </source>
</evidence>
<comment type="caution">
    <text evidence="6">The sequence shown here is derived from an EMBL/GenBank/DDBJ whole genome shotgun (WGS) entry which is preliminary data.</text>
</comment>
<dbReference type="InterPro" id="IPR029016">
    <property type="entry name" value="GAF-like_dom_sf"/>
</dbReference>
<dbReference type="PROSITE" id="PS51078">
    <property type="entry name" value="ICLR_ED"/>
    <property type="match status" value="1"/>
</dbReference>
<organism evidence="6 7">
    <name type="scientific">Pseudonocardia benzenivorans</name>
    <dbReference type="NCBI Taxonomy" id="228005"/>
    <lineage>
        <taxon>Bacteria</taxon>
        <taxon>Bacillati</taxon>
        <taxon>Actinomycetota</taxon>
        <taxon>Actinomycetes</taxon>
        <taxon>Pseudonocardiales</taxon>
        <taxon>Pseudonocardiaceae</taxon>
        <taxon>Pseudonocardia</taxon>
    </lineage>
</organism>
<dbReference type="InterPro" id="IPR014757">
    <property type="entry name" value="Tscrpt_reg_IclR_C"/>
</dbReference>
<dbReference type="InterPro" id="IPR012794">
    <property type="entry name" value="PcaR_PcaU"/>
</dbReference>
<dbReference type="Proteomes" id="UP001597182">
    <property type="component" value="Unassembled WGS sequence"/>
</dbReference>
<proteinExistence type="predicted"/>
<dbReference type="RefSeq" id="WP_339121968.1">
    <property type="nucleotide sequence ID" value="NZ_BAABKS010000080.1"/>
</dbReference>
<keyword evidence="2" id="KW-0238">DNA-binding</keyword>
<accession>A0ABW3VIX0</accession>
<evidence type="ECO:0000313" key="6">
    <source>
        <dbReference type="EMBL" id="MFD1235102.1"/>
    </source>
</evidence>
<keyword evidence="3" id="KW-0804">Transcription</keyword>
<evidence type="ECO:0000259" key="5">
    <source>
        <dbReference type="PROSITE" id="PS51078"/>
    </source>
</evidence>
<feature type="domain" description="IclR-ED" evidence="5">
    <location>
        <begin position="68"/>
        <end position="250"/>
    </location>
</feature>
<dbReference type="PANTHER" id="PTHR30136:SF34">
    <property type="entry name" value="TRANSCRIPTIONAL REGULATOR"/>
    <property type="match status" value="1"/>
</dbReference>
<dbReference type="InterPro" id="IPR036388">
    <property type="entry name" value="WH-like_DNA-bd_sf"/>
</dbReference>
<protein>
    <submittedName>
        <fullName evidence="6">IclR family transcriptional regulator C-terminal domain-containing protein</fullName>
    </submittedName>
</protein>
<keyword evidence="7" id="KW-1185">Reference proteome</keyword>
<dbReference type="PROSITE" id="PS51077">
    <property type="entry name" value="HTH_ICLR"/>
    <property type="match status" value="1"/>
</dbReference>
<keyword evidence="1" id="KW-0805">Transcription regulation</keyword>
<dbReference type="PANTHER" id="PTHR30136">
    <property type="entry name" value="HELIX-TURN-HELIX TRANSCRIPTIONAL REGULATOR, ICLR FAMILY"/>
    <property type="match status" value="1"/>
</dbReference>
<reference evidence="7" key="1">
    <citation type="journal article" date="2019" name="Int. J. Syst. Evol. Microbiol.">
        <title>The Global Catalogue of Microorganisms (GCM) 10K type strain sequencing project: providing services to taxonomists for standard genome sequencing and annotation.</title>
        <authorList>
            <consortium name="The Broad Institute Genomics Platform"/>
            <consortium name="The Broad Institute Genome Sequencing Center for Infectious Disease"/>
            <person name="Wu L."/>
            <person name="Ma J."/>
        </authorList>
    </citation>
    <scope>NUCLEOTIDE SEQUENCE [LARGE SCALE GENOMIC DNA]</scope>
    <source>
        <strain evidence="7">CCUG 49018</strain>
    </source>
</reference>
<evidence type="ECO:0000256" key="3">
    <source>
        <dbReference type="ARBA" id="ARBA00023163"/>
    </source>
</evidence>
<evidence type="ECO:0000313" key="7">
    <source>
        <dbReference type="Proteomes" id="UP001597182"/>
    </source>
</evidence>
<evidence type="ECO:0000256" key="2">
    <source>
        <dbReference type="ARBA" id="ARBA00023125"/>
    </source>
</evidence>
<evidence type="ECO:0000256" key="1">
    <source>
        <dbReference type="ARBA" id="ARBA00023015"/>
    </source>
</evidence>
<dbReference type="Pfam" id="PF01614">
    <property type="entry name" value="IclR_C"/>
    <property type="match status" value="1"/>
</dbReference>
<name>A0ABW3VIX0_9PSEU</name>
<dbReference type="NCBIfam" id="TIGR02431">
    <property type="entry name" value="pcaR_pcaU"/>
    <property type="match status" value="1"/>
</dbReference>
<dbReference type="Gene3D" id="3.30.450.40">
    <property type="match status" value="1"/>
</dbReference>
<feature type="domain" description="HTH iclR-type" evidence="4">
    <location>
        <begin position="7"/>
        <end position="66"/>
    </location>
</feature>
<dbReference type="EMBL" id="JBHTMB010000144">
    <property type="protein sequence ID" value="MFD1235102.1"/>
    <property type="molecule type" value="Genomic_DNA"/>
</dbReference>
<dbReference type="InterPro" id="IPR005471">
    <property type="entry name" value="Tscrpt_reg_IclR_N"/>
</dbReference>
<dbReference type="SUPFAM" id="SSF46785">
    <property type="entry name" value="Winged helix' DNA-binding domain"/>
    <property type="match status" value="1"/>
</dbReference>
<dbReference type="Pfam" id="PF09339">
    <property type="entry name" value="HTH_IclR"/>
    <property type="match status" value="1"/>
</dbReference>